<comment type="catalytic activity">
    <reaction evidence="1 4">
        <text>(4aS,6R)-4a-hydroxy-L-erythro-5,6,7,8-tetrahydrobiopterin = (6R)-L-erythro-6,7-dihydrobiopterin + H2O</text>
        <dbReference type="Rhea" id="RHEA:11920"/>
        <dbReference type="ChEBI" id="CHEBI:15377"/>
        <dbReference type="ChEBI" id="CHEBI:15642"/>
        <dbReference type="ChEBI" id="CHEBI:43120"/>
        <dbReference type="EC" id="4.2.1.96"/>
    </reaction>
</comment>
<name>A0ABW0TD37_9HYPH</name>
<dbReference type="InterPro" id="IPR036428">
    <property type="entry name" value="PCD_sf"/>
</dbReference>
<keyword evidence="3 4" id="KW-0456">Lyase</keyword>
<dbReference type="NCBIfam" id="NF002017">
    <property type="entry name" value="PRK00823.1-2"/>
    <property type="match status" value="1"/>
</dbReference>
<dbReference type="Gene3D" id="3.30.1360.20">
    <property type="entry name" value="Transcriptional coactivator/pterin dehydratase"/>
    <property type="match status" value="1"/>
</dbReference>
<evidence type="ECO:0000313" key="6">
    <source>
        <dbReference type="Proteomes" id="UP001596107"/>
    </source>
</evidence>
<comment type="caution">
    <text evidence="5">The sequence shown here is derived from an EMBL/GenBank/DDBJ whole genome shotgun (WGS) entry which is preliminary data.</text>
</comment>
<dbReference type="PANTHER" id="PTHR12599">
    <property type="entry name" value="PTERIN-4-ALPHA-CARBINOLAMINE DEHYDRATASE"/>
    <property type="match status" value="1"/>
</dbReference>
<evidence type="ECO:0000256" key="1">
    <source>
        <dbReference type="ARBA" id="ARBA00001554"/>
    </source>
</evidence>
<dbReference type="Pfam" id="PF01329">
    <property type="entry name" value="Pterin_4a"/>
    <property type="match status" value="1"/>
</dbReference>
<dbReference type="CDD" id="cd00914">
    <property type="entry name" value="PCD_DCoH_subfamily_b"/>
    <property type="match status" value="1"/>
</dbReference>
<proteinExistence type="inferred from homology"/>
<dbReference type="NCBIfam" id="NF002018">
    <property type="entry name" value="PRK00823.1-3"/>
    <property type="match status" value="1"/>
</dbReference>
<comment type="similarity">
    <text evidence="2 4">Belongs to the pterin-4-alpha-carbinolamine dehydratase family.</text>
</comment>
<evidence type="ECO:0000256" key="2">
    <source>
        <dbReference type="ARBA" id="ARBA00006472"/>
    </source>
</evidence>
<dbReference type="GO" id="GO:0008124">
    <property type="term" value="F:4-alpha-hydroxytetrahydrobiopterin dehydratase activity"/>
    <property type="evidence" value="ECO:0007669"/>
    <property type="project" value="UniProtKB-EC"/>
</dbReference>
<evidence type="ECO:0000313" key="5">
    <source>
        <dbReference type="EMBL" id="MFC5586779.1"/>
    </source>
</evidence>
<sequence>MARAKLDPAALEQALKTLDGWDLAEDGGSIQRRFTFADFSEAFAFMMRSALMAEKLNHHPDWSNVYKTVDVSLSTHDADGVTELDLKLALAMNGFVGDEPARVPLKY</sequence>
<protein>
    <recommendedName>
        <fullName evidence="4">Putative pterin-4-alpha-carbinolamine dehydratase</fullName>
        <shortName evidence="4">PHS</shortName>
        <ecNumber evidence="4">4.2.1.96</ecNumber>
    </recommendedName>
    <alternativeName>
        <fullName evidence="4">4-alpha-hydroxy-tetrahydropterin dehydratase</fullName>
    </alternativeName>
    <alternativeName>
        <fullName evidence="4">Pterin carbinolamine dehydratase</fullName>
        <shortName evidence="4">PCD</shortName>
    </alternativeName>
</protein>
<dbReference type="HAMAP" id="MF_00434">
    <property type="entry name" value="Pterin_4_alpha"/>
    <property type="match status" value="1"/>
</dbReference>
<evidence type="ECO:0000256" key="4">
    <source>
        <dbReference type="HAMAP-Rule" id="MF_00434"/>
    </source>
</evidence>
<dbReference type="PANTHER" id="PTHR12599:SF0">
    <property type="entry name" value="PTERIN-4-ALPHA-CARBINOLAMINE DEHYDRATASE"/>
    <property type="match status" value="1"/>
</dbReference>
<organism evidence="5 6">
    <name type="scientific">Nitratireductor kimnyeongensis</name>
    <dbReference type="NCBI Taxonomy" id="430679"/>
    <lineage>
        <taxon>Bacteria</taxon>
        <taxon>Pseudomonadati</taxon>
        <taxon>Pseudomonadota</taxon>
        <taxon>Alphaproteobacteria</taxon>
        <taxon>Hyphomicrobiales</taxon>
        <taxon>Phyllobacteriaceae</taxon>
        <taxon>Nitratireductor</taxon>
    </lineage>
</organism>
<dbReference type="RefSeq" id="WP_223022138.1">
    <property type="nucleotide sequence ID" value="NZ_CP078143.1"/>
</dbReference>
<dbReference type="EC" id="4.2.1.96" evidence="4"/>
<gene>
    <name evidence="5" type="ORF">ACFPOD_16815</name>
</gene>
<evidence type="ECO:0000256" key="3">
    <source>
        <dbReference type="ARBA" id="ARBA00023239"/>
    </source>
</evidence>
<dbReference type="SUPFAM" id="SSF55248">
    <property type="entry name" value="PCD-like"/>
    <property type="match status" value="1"/>
</dbReference>
<dbReference type="InterPro" id="IPR001533">
    <property type="entry name" value="Pterin_deHydtase"/>
</dbReference>
<keyword evidence="6" id="KW-1185">Reference proteome</keyword>
<accession>A0ABW0TD37</accession>
<dbReference type="Proteomes" id="UP001596107">
    <property type="component" value="Unassembled WGS sequence"/>
</dbReference>
<dbReference type="EMBL" id="JBHSNB010000004">
    <property type="protein sequence ID" value="MFC5586779.1"/>
    <property type="molecule type" value="Genomic_DNA"/>
</dbReference>
<reference evidence="6" key="1">
    <citation type="journal article" date="2019" name="Int. J. Syst. Evol. Microbiol.">
        <title>The Global Catalogue of Microorganisms (GCM) 10K type strain sequencing project: providing services to taxonomists for standard genome sequencing and annotation.</title>
        <authorList>
            <consortium name="The Broad Institute Genomics Platform"/>
            <consortium name="The Broad Institute Genome Sequencing Center for Infectious Disease"/>
            <person name="Wu L."/>
            <person name="Ma J."/>
        </authorList>
    </citation>
    <scope>NUCLEOTIDE SEQUENCE [LARGE SCALE GENOMIC DNA]</scope>
    <source>
        <strain evidence="6">JCM 3366</strain>
    </source>
</reference>